<proteinExistence type="predicted"/>
<evidence type="ECO:0000313" key="2">
    <source>
        <dbReference type="EMBL" id="RCH83938.1"/>
    </source>
</evidence>
<dbReference type="Gene3D" id="3.60.10.10">
    <property type="entry name" value="Endonuclease/exonuclease/phosphatase"/>
    <property type="match status" value="1"/>
</dbReference>
<dbReference type="EMBL" id="PJQM01004592">
    <property type="protein sequence ID" value="RCH83938.1"/>
    <property type="molecule type" value="Genomic_DNA"/>
</dbReference>
<evidence type="ECO:0000313" key="3">
    <source>
        <dbReference type="Proteomes" id="UP000253551"/>
    </source>
</evidence>
<dbReference type="SUPFAM" id="SSF56219">
    <property type="entry name" value="DNase I-like"/>
    <property type="match status" value="1"/>
</dbReference>
<keyword evidence="3" id="KW-1185">Reference proteome</keyword>
<dbReference type="GO" id="GO:0003824">
    <property type="term" value="F:catalytic activity"/>
    <property type="evidence" value="ECO:0007669"/>
    <property type="project" value="InterPro"/>
</dbReference>
<dbReference type="InterPro" id="IPR036691">
    <property type="entry name" value="Endo/exonu/phosph_ase_sf"/>
</dbReference>
<evidence type="ECO:0000259" key="1">
    <source>
        <dbReference type="Pfam" id="PF14529"/>
    </source>
</evidence>
<dbReference type="AlphaFoldDB" id="A0A367J1W6"/>
<feature type="domain" description="Endonuclease/exonuclease/phosphatase" evidence="1">
    <location>
        <begin position="109"/>
        <end position="247"/>
    </location>
</feature>
<dbReference type="Pfam" id="PF14529">
    <property type="entry name" value="Exo_endo_phos_2"/>
    <property type="match status" value="1"/>
</dbReference>
<organism evidence="2 3">
    <name type="scientific">Rhizopus stolonifer</name>
    <name type="common">Rhizopus nigricans</name>
    <dbReference type="NCBI Taxonomy" id="4846"/>
    <lineage>
        <taxon>Eukaryota</taxon>
        <taxon>Fungi</taxon>
        <taxon>Fungi incertae sedis</taxon>
        <taxon>Mucoromycota</taxon>
        <taxon>Mucoromycotina</taxon>
        <taxon>Mucoromycetes</taxon>
        <taxon>Mucorales</taxon>
        <taxon>Mucorineae</taxon>
        <taxon>Rhizopodaceae</taxon>
        <taxon>Rhizopus</taxon>
    </lineage>
</organism>
<sequence length="284" mass="31562">MSVILPEEHTTTMHPIDTQTPMHNTLTMTLWNANGCNCYIVDQTTNMLLTSLLIFITETCTHTYGIPPEGQSRGQMGISLLVNPDCPYPVTHFSSSSPYVLSCQVSSLLVHCVYLPPSLSDLEAIEVLDSLPAQTHPSQTNTIVCGDFNARYQQLIGGGRNTRTTTRGIKLFGWILENGMTCWNSQLAYGVATYCVHSRVNANTDEHFNSLIDLFLNTKKLVIPTDSSTQRSPPPLSLFLGSDHHPVTLTCSLSPSPPLAYPRHLWNLSRLSEPYCLYVELFKD</sequence>
<comment type="caution">
    <text evidence="2">The sequence shown here is derived from an EMBL/GenBank/DDBJ whole genome shotgun (WGS) entry which is preliminary data.</text>
</comment>
<accession>A0A367J1W6</accession>
<dbReference type="OrthoDB" id="2207231at2759"/>
<reference evidence="2 3" key="1">
    <citation type="journal article" date="2018" name="G3 (Bethesda)">
        <title>Phylogenetic and Phylogenomic Definition of Rhizopus Species.</title>
        <authorList>
            <person name="Gryganskyi A.P."/>
            <person name="Golan J."/>
            <person name="Dolatabadi S."/>
            <person name="Mondo S."/>
            <person name="Robb S."/>
            <person name="Idnurm A."/>
            <person name="Muszewska A."/>
            <person name="Steczkiewicz K."/>
            <person name="Masonjones S."/>
            <person name="Liao H.L."/>
            <person name="Gajdeczka M.T."/>
            <person name="Anike F."/>
            <person name="Vuek A."/>
            <person name="Anishchenko I.M."/>
            <person name="Voigt K."/>
            <person name="de Hoog G.S."/>
            <person name="Smith M.E."/>
            <person name="Heitman J."/>
            <person name="Vilgalys R."/>
            <person name="Stajich J.E."/>
        </authorList>
    </citation>
    <scope>NUCLEOTIDE SEQUENCE [LARGE SCALE GENOMIC DNA]</scope>
    <source>
        <strain evidence="2 3">LSU 92-RS-03</strain>
    </source>
</reference>
<dbReference type="STRING" id="4846.A0A367J1W6"/>
<feature type="non-terminal residue" evidence="2">
    <location>
        <position position="284"/>
    </location>
</feature>
<protein>
    <recommendedName>
        <fullName evidence="1">Endonuclease/exonuclease/phosphatase domain-containing protein</fullName>
    </recommendedName>
</protein>
<gene>
    <name evidence="2" type="ORF">CU098_008448</name>
</gene>
<dbReference type="InterPro" id="IPR005135">
    <property type="entry name" value="Endo/exonuclease/phosphatase"/>
</dbReference>
<name>A0A367J1W6_RHIST</name>
<dbReference type="Proteomes" id="UP000253551">
    <property type="component" value="Unassembled WGS sequence"/>
</dbReference>